<proteinExistence type="predicted"/>
<accession>A0A2M4C633</accession>
<reference evidence="1" key="1">
    <citation type="submission" date="2018-01" db="EMBL/GenBank/DDBJ databases">
        <title>An insight into the sialome of Amazonian anophelines.</title>
        <authorList>
            <person name="Ribeiro J.M."/>
            <person name="Scarpassa V."/>
            <person name="Calvo E."/>
        </authorList>
    </citation>
    <scope>NUCLEOTIDE SEQUENCE</scope>
    <source>
        <tissue evidence="1">Salivary glands</tissue>
    </source>
</reference>
<name>A0A2M4C633_9DIPT</name>
<dbReference type="EMBL" id="GGFJ01011633">
    <property type="protein sequence ID" value="MBW60774.1"/>
    <property type="molecule type" value="Transcribed_RNA"/>
</dbReference>
<evidence type="ECO:0000313" key="1">
    <source>
        <dbReference type="EMBL" id="MBW60774.1"/>
    </source>
</evidence>
<protein>
    <submittedName>
        <fullName evidence="1">Putative secreted protein</fullName>
    </submittedName>
</protein>
<dbReference type="AlphaFoldDB" id="A0A2M4C633"/>
<sequence length="164" mass="18704">MLLQANRIILFQSWVIMQTLVSQSESLMMILAHQQTNQPARGWWSRVHRAHRIDCCCRVARRIGRSSKKTNIEEVGREREKKEWCPLCTFCCVRCCGVARRAYCCTRLTQFAMFRMCCLLCGGSGRQTVEGEGPRGERIVLFVTLNGLPVACGLWPVTKGYGQN</sequence>
<organism evidence="1">
    <name type="scientific">Anopheles marajoara</name>
    <dbReference type="NCBI Taxonomy" id="58244"/>
    <lineage>
        <taxon>Eukaryota</taxon>
        <taxon>Metazoa</taxon>
        <taxon>Ecdysozoa</taxon>
        <taxon>Arthropoda</taxon>
        <taxon>Hexapoda</taxon>
        <taxon>Insecta</taxon>
        <taxon>Pterygota</taxon>
        <taxon>Neoptera</taxon>
        <taxon>Endopterygota</taxon>
        <taxon>Diptera</taxon>
        <taxon>Nematocera</taxon>
        <taxon>Culicoidea</taxon>
        <taxon>Culicidae</taxon>
        <taxon>Anophelinae</taxon>
        <taxon>Anopheles</taxon>
    </lineage>
</organism>